<dbReference type="EMBL" id="PGGS01000947">
    <property type="protein sequence ID" value="PNH01302.1"/>
    <property type="molecule type" value="Genomic_DNA"/>
</dbReference>
<keyword evidence="1" id="KW-0472">Membrane</keyword>
<evidence type="ECO:0000313" key="4">
    <source>
        <dbReference type="Proteomes" id="UP000236333"/>
    </source>
</evidence>
<feature type="signal peptide" evidence="2">
    <location>
        <begin position="1"/>
        <end position="16"/>
    </location>
</feature>
<keyword evidence="3" id="KW-0808">Transferase</keyword>
<keyword evidence="1" id="KW-0812">Transmembrane</keyword>
<keyword evidence="1" id="KW-1133">Transmembrane helix</keyword>
<sequence length="488" mass="51526">MAFCLALLLLPVLALGSDALAAAVLKSTPARASEAYVTLVYGEEFVLAARVLGQSLRDSGTTSLGCCIVFLDADVLVMRNLDSIFRCPGFCAALRHSERFNTGVMSLVPSAEMYADLMAKVASMPSYTGGDQGFLNSYFSGFAHAPLFEPDTPYTPDQYKYMRLPTTYNADIGLFVVGSNKWMIPRSSLYIIHYTLGPFKPWVWWSGWLVAENPAWQAVRARLPPDSSGLRAGRSSRQLFAERWMLLAPWAVAAAAAYLFWASFAPWALSALLPAKRGLAAGGGGAPVASAVSASGARGGSGSSVGADVVLRMAGGGAGGGAGDIFPRHFMAGTIAAGYGCVLAATVVTILIVPPEVDPLYGWTLSYEWGFMLLALLYGSFLRACFKAGRRAGHHPAIQPPKASAHQPHSLLPRAETASSAAFLVASLLLAPWLGRLLGIRSFAGTIVATVFIGLGVIVVATIQFAFLPAQWFVAGRMSAAGSASRAA</sequence>
<gene>
    <name evidence="3" type="ORF">TSOC_012822</name>
</gene>
<evidence type="ECO:0000313" key="3">
    <source>
        <dbReference type="EMBL" id="PNH01302.1"/>
    </source>
</evidence>
<feature type="transmembrane region" description="Helical" evidence="1">
    <location>
        <begin position="330"/>
        <end position="354"/>
    </location>
</feature>
<proteinExistence type="predicted"/>
<evidence type="ECO:0000256" key="2">
    <source>
        <dbReference type="SAM" id="SignalP"/>
    </source>
</evidence>
<feature type="transmembrane region" description="Helical" evidence="1">
    <location>
        <begin position="360"/>
        <end position="381"/>
    </location>
</feature>
<keyword evidence="4" id="KW-1185">Reference proteome</keyword>
<feature type="chain" id="PRO_5014466281" evidence="2">
    <location>
        <begin position="17"/>
        <end position="488"/>
    </location>
</feature>
<organism evidence="3 4">
    <name type="scientific">Tetrabaena socialis</name>
    <dbReference type="NCBI Taxonomy" id="47790"/>
    <lineage>
        <taxon>Eukaryota</taxon>
        <taxon>Viridiplantae</taxon>
        <taxon>Chlorophyta</taxon>
        <taxon>core chlorophytes</taxon>
        <taxon>Chlorophyceae</taxon>
        <taxon>CS clade</taxon>
        <taxon>Chlamydomonadales</taxon>
        <taxon>Tetrabaenaceae</taxon>
        <taxon>Tetrabaena</taxon>
    </lineage>
</organism>
<reference evidence="3 4" key="1">
    <citation type="journal article" date="2017" name="Mol. Biol. Evol.">
        <title>The 4-celled Tetrabaena socialis nuclear genome reveals the essential components for genetic control of cell number at the origin of multicellularity in the volvocine lineage.</title>
        <authorList>
            <person name="Featherston J."/>
            <person name="Arakaki Y."/>
            <person name="Hanschen E.R."/>
            <person name="Ferris P.J."/>
            <person name="Michod R.E."/>
            <person name="Olson B.J.S.C."/>
            <person name="Nozaki H."/>
            <person name="Durand P.M."/>
        </authorList>
    </citation>
    <scope>NUCLEOTIDE SEQUENCE [LARGE SCALE GENOMIC DNA]</scope>
    <source>
        <strain evidence="3 4">NIES-571</strain>
    </source>
</reference>
<dbReference type="GO" id="GO:0016740">
    <property type="term" value="F:transferase activity"/>
    <property type="evidence" value="ECO:0007669"/>
    <property type="project" value="UniProtKB-KW"/>
</dbReference>
<evidence type="ECO:0000256" key="1">
    <source>
        <dbReference type="SAM" id="Phobius"/>
    </source>
</evidence>
<accession>A0A2J7ZM10</accession>
<dbReference type="SUPFAM" id="SSF53448">
    <property type="entry name" value="Nucleotide-diphospho-sugar transferases"/>
    <property type="match status" value="1"/>
</dbReference>
<dbReference type="OrthoDB" id="2014201at2759"/>
<dbReference type="AlphaFoldDB" id="A0A2J7ZM10"/>
<dbReference type="PANTHER" id="PTHR11183">
    <property type="entry name" value="GLYCOGENIN SUBFAMILY MEMBER"/>
    <property type="match status" value="1"/>
</dbReference>
<dbReference type="InterPro" id="IPR029044">
    <property type="entry name" value="Nucleotide-diphossugar_trans"/>
</dbReference>
<comment type="caution">
    <text evidence="3">The sequence shown here is derived from an EMBL/GenBank/DDBJ whole genome shotgun (WGS) entry which is preliminary data.</text>
</comment>
<keyword evidence="2" id="KW-0732">Signal</keyword>
<dbReference type="Proteomes" id="UP000236333">
    <property type="component" value="Unassembled WGS sequence"/>
</dbReference>
<feature type="transmembrane region" description="Helical" evidence="1">
    <location>
        <begin position="244"/>
        <end position="269"/>
    </location>
</feature>
<dbReference type="Gene3D" id="3.90.550.10">
    <property type="entry name" value="Spore Coat Polysaccharide Biosynthesis Protein SpsA, Chain A"/>
    <property type="match status" value="1"/>
</dbReference>
<name>A0A2J7ZM10_9CHLO</name>
<feature type="transmembrane region" description="Helical" evidence="1">
    <location>
        <begin position="447"/>
        <end position="468"/>
    </location>
</feature>
<dbReference type="InterPro" id="IPR050587">
    <property type="entry name" value="GNT1/Glycosyltrans_8"/>
</dbReference>
<protein>
    <submittedName>
        <fullName evidence="3">Putative glucuronosyltransferase</fullName>
    </submittedName>
</protein>